<dbReference type="EMBL" id="MU128949">
    <property type="protein sequence ID" value="KAF9515477.1"/>
    <property type="molecule type" value="Genomic_DNA"/>
</dbReference>
<dbReference type="GO" id="GO:0004674">
    <property type="term" value="F:protein serine/threonine kinase activity"/>
    <property type="evidence" value="ECO:0007669"/>
    <property type="project" value="InterPro"/>
</dbReference>
<feature type="non-terminal residue" evidence="2">
    <location>
        <position position="388"/>
    </location>
</feature>
<dbReference type="PANTHER" id="PTHR24348">
    <property type="entry name" value="SERINE/THREONINE-PROTEIN KINASE UNC-51-RELATED"/>
    <property type="match status" value="1"/>
</dbReference>
<dbReference type="Gene3D" id="1.10.510.10">
    <property type="entry name" value="Transferase(Phosphotransferase) domain 1"/>
    <property type="match status" value="1"/>
</dbReference>
<dbReference type="InterPro" id="IPR000719">
    <property type="entry name" value="Prot_kinase_dom"/>
</dbReference>
<sequence length="388" mass="43295">ILSEGDVLGEGIVLRGETIRPVPVATLSSFRDPCQLSSAKFEVFRKLGTGSYAVVFLVREIISGYESPSAHQDIPFGDFDFAPRSSRVYGREFAIKCLSKANLSLTELKVQMVEATIHQSLNLHHNIVTLHRTLETDSYLLLVLEYVPGEDLFYFLEQSRDNGDLDLASQDAVASQQSTFTNTPPTPSLLSSLHPGQLLSPGRLRLIASMFSQMCEAVQACHEQGVSHRDIKPENFIVTDGQGRGANGKLERRVVVKLSDFGLATKDLYSSDMDCGSAPYMSYECRNNVGPTYATQSADIWSLGIVLINMLYHHNLWSDPCIGNEVFDQYRAQPIAFLMQRSPGMTYEVADFLANRVFCLLPTHDQERVRVTAREFGYWARNLPHAMG</sequence>
<protein>
    <recommendedName>
        <fullName evidence="1">Protein kinase domain-containing protein</fullName>
    </recommendedName>
</protein>
<keyword evidence="3" id="KW-1185">Reference proteome</keyword>
<evidence type="ECO:0000259" key="1">
    <source>
        <dbReference type="PROSITE" id="PS50011"/>
    </source>
</evidence>
<dbReference type="Proteomes" id="UP000886523">
    <property type="component" value="Unassembled WGS sequence"/>
</dbReference>
<reference evidence="2" key="1">
    <citation type="journal article" date="2020" name="Nat. Commun.">
        <title>Large-scale genome sequencing of mycorrhizal fungi provides insights into the early evolution of symbiotic traits.</title>
        <authorList>
            <person name="Miyauchi S."/>
            <person name="Kiss E."/>
            <person name="Kuo A."/>
            <person name="Drula E."/>
            <person name="Kohler A."/>
            <person name="Sanchez-Garcia M."/>
            <person name="Morin E."/>
            <person name="Andreopoulos B."/>
            <person name="Barry K.W."/>
            <person name="Bonito G."/>
            <person name="Buee M."/>
            <person name="Carver A."/>
            <person name="Chen C."/>
            <person name="Cichocki N."/>
            <person name="Clum A."/>
            <person name="Culley D."/>
            <person name="Crous P.W."/>
            <person name="Fauchery L."/>
            <person name="Girlanda M."/>
            <person name="Hayes R.D."/>
            <person name="Keri Z."/>
            <person name="LaButti K."/>
            <person name="Lipzen A."/>
            <person name="Lombard V."/>
            <person name="Magnuson J."/>
            <person name="Maillard F."/>
            <person name="Murat C."/>
            <person name="Nolan M."/>
            <person name="Ohm R.A."/>
            <person name="Pangilinan J."/>
            <person name="Pereira M.F."/>
            <person name="Perotto S."/>
            <person name="Peter M."/>
            <person name="Pfister S."/>
            <person name="Riley R."/>
            <person name="Sitrit Y."/>
            <person name="Stielow J.B."/>
            <person name="Szollosi G."/>
            <person name="Zifcakova L."/>
            <person name="Stursova M."/>
            <person name="Spatafora J.W."/>
            <person name="Tedersoo L."/>
            <person name="Vaario L.M."/>
            <person name="Yamada A."/>
            <person name="Yan M."/>
            <person name="Wang P."/>
            <person name="Xu J."/>
            <person name="Bruns T."/>
            <person name="Baldrian P."/>
            <person name="Vilgalys R."/>
            <person name="Dunand C."/>
            <person name="Henrissat B."/>
            <person name="Grigoriev I.V."/>
            <person name="Hibbett D."/>
            <person name="Nagy L.G."/>
            <person name="Martin F.M."/>
        </authorList>
    </citation>
    <scope>NUCLEOTIDE SEQUENCE</scope>
    <source>
        <strain evidence="2">UP504</strain>
    </source>
</reference>
<feature type="non-terminal residue" evidence="2">
    <location>
        <position position="1"/>
    </location>
</feature>
<organism evidence="2 3">
    <name type="scientific">Hydnum rufescens UP504</name>
    <dbReference type="NCBI Taxonomy" id="1448309"/>
    <lineage>
        <taxon>Eukaryota</taxon>
        <taxon>Fungi</taxon>
        <taxon>Dikarya</taxon>
        <taxon>Basidiomycota</taxon>
        <taxon>Agaricomycotina</taxon>
        <taxon>Agaricomycetes</taxon>
        <taxon>Cantharellales</taxon>
        <taxon>Hydnaceae</taxon>
        <taxon>Hydnum</taxon>
    </lineage>
</organism>
<name>A0A9P6B175_9AGAM</name>
<dbReference type="GO" id="GO:0005737">
    <property type="term" value="C:cytoplasm"/>
    <property type="evidence" value="ECO:0007669"/>
    <property type="project" value="TreeGrafter"/>
</dbReference>
<dbReference type="PROSITE" id="PS00108">
    <property type="entry name" value="PROTEIN_KINASE_ST"/>
    <property type="match status" value="1"/>
</dbReference>
<evidence type="ECO:0000313" key="3">
    <source>
        <dbReference type="Proteomes" id="UP000886523"/>
    </source>
</evidence>
<proteinExistence type="predicted"/>
<dbReference type="PANTHER" id="PTHR24348:SF68">
    <property type="entry name" value="SERINE_THREONINE-PROTEIN KINASE ATG1C"/>
    <property type="match status" value="1"/>
</dbReference>
<dbReference type="InterPro" id="IPR045269">
    <property type="entry name" value="Atg1-like"/>
</dbReference>
<feature type="domain" description="Protein kinase" evidence="1">
    <location>
        <begin position="41"/>
        <end position="388"/>
    </location>
</feature>
<dbReference type="SMART" id="SM00220">
    <property type="entry name" value="S_TKc"/>
    <property type="match status" value="1"/>
</dbReference>
<evidence type="ECO:0000313" key="2">
    <source>
        <dbReference type="EMBL" id="KAF9515477.1"/>
    </source>
</evidence>
<comment type="caution">
    <text evidence="2">The sequence shown here is derived from an EMBL/GenBank/DDBJ whole genome shotgun (WGS) entry which is preliminary data.</text>
</comment>
<dbReference type="PROSITE" id="PS50011">
    <property type="entry name" value="PROTEIN_KINASE_DOM"/>
    <property type="match status" value="1"/>
</dbReference>
<dbReference type="InterPro" id="IPR011009">
    <property type="entry name" value="Kinase-like_dom_sf"/>
</dbReference>
<dbReference type="AlphaFoldDB" id="A0A9P6B175"/>
<dbReference type="GO" id="GO:0010506">
    <property type="term" value="P:regulation of autophagy"/>
    <property type="evidence" value="ECO:0007669"/>
    <property type="project" value="InterPro"/>
</dbReference>
<dbReference type="Pfam" id="PF00069">
    <property type="entry name" value="Pkinase"/>
    <property type="match status" value="1"/>
</dbReference>
<dbReference type="InterPro" id="IPR008271">
    <property type="entry name" value="Ser/Thr_kinase_AS"/>
</dbReference>
<dbReference type="SUPFAM" id="SSF56112">
    <property type="entry name" value="Protein kinase-like (PK-like)"/>
    <property type="match status" value="1"/>
</dbReference>
<dbReference type="Gene3D" id="3.30.200.20">
    <property type="entry name" value="Phosphorylase Kinase, domain 1"/>
    <property type="match status" value="1"/>
</dbReference>
<dbReference type="GO" id="GO:0005524">
    <property type="term" value="F:ATP binding"/>
    <property type="evidence" value="ECO:0007669"/>
    <property type="project" value="InterPro"/>
</dbReference>
<dbReference type="OrthoDB" id="541276at2759"/>
<gene>
    <name evidence="2" type="ORF">BS47DRAFT_1260058</name>
</gene>
<accession>A0A9P6B175</accession>